<evidence type="ECO:0000256" key="2">
    <source>
        <dbReference type="ARBA" id="ARBA00022576"/>
    </source>
</evidence>
<dbReference type="GO" id="GO:0030170">
    <property type="term" value="F:pyridoxal phosphate binding"/>
    <property type="evidence" value="ECO:0007669"/>
    <property type="project" value="InterPro"/>
</dbReference>
<sequence length="300" mass="33119">MAYINENYLKLQAGYLFPEIGRRVNEFSQDNPEAATRLIRCGIGDVTEALPEACTSALHAAVDEMSNRDTFKGYGPELGYDFLREAIAHGDFASRGVEVSPNEIFISDGAKCDTANILDILGHQNRIAITDPVYPVYLDTNVMAGHSGETNPDGQYEGIIYLPCTAENNFVPDLPKEKADVIYLCYPNNPTGATATKEQLSNWVTYAKENDSIILYDAAYEAFIQDSEVPHSIYEIDGARNCAIEFRSFSKNAGFTGTRCAFTIVPTELTGKDNHGNAHSLHSLWARRMATKFNGTSYPI</sequence>
<dbReference type="Pfam" id="PF00155">
    <property type="entry name" value="Aminotran_1_2"/>
    <property type="match status" value="1"/>
</dbReference>
<feature type="non-terminal residue" evidence="6">
    <location>
        <position position="300"/>
    </location>
</feature>
<accession>A0A382IFG7</accession>
<dbReference type="InterPro" id="IPR015421">
    <property type="entry name" value="PyrdxlP-dep_Trfase_major"/>
</dbReference>
<keyword evidence="2" id="KW-0032">Aminotransferase</keyword>
<keyword evidence="3" id="KW-0808">Transferase</keyword>
<evidence type="ECO:0000256" key="3">
    <source>
        <dbReference type="ARBA" id="ARBA00022679"/>
    </source>
</evidence>
<dbReference type="CDD" id="cd00609">
    <property type="entry name" value="AAT_like"/>
    <property type="match status" value="1"/>
</dbReference>
<dbReference type="SUPFAM" id="SSF53383">
    <property type="entry name" value="PLP-dependent transferases"/>
    <property type="match status" value="1"/>
</dbReference>
<dbReference type="PANTHER" id="PTHR43144">
    <property type="entry name" value="AMINOTRANSFERASE"/>
    <property type="match status" value="1"/>
</dbReference>
<evidence type="ECO:0000256" key="4">
    <source>
        <dbReference type="ARBA" id="ARBA00022898"/>
    </source>
</evidence>
<dbReference type="FunFam" id="3.40.640.10:FF:000099">
    <property type="entry name" value="LL-diaminopimelate aminotransferase, chloroplastic"/>
    <property type="match status" value="1"/>
</dbReference>
<dbReference type="Gene3D" id="3.40.640.10">
    <property type="entry name" value="Type I PLP-dependent aspartate aminotransferase-like (Major domain)"/>
    <property type="match status" value="1"/>
</dbReference>
<feature type="domain" description="Aminotransferase class I/classII large" evidence="5">
    <location>
        <begin position="53"/>
        <end position="269"/>
    </location>
</feature>
<dbReference type="AlphaFoldDB" id="A0A382IFG7"/>
<dbReference type="NCBIfam" id="TIGR03542">
    <property type="entry name" value="DAPAT_plant"/>
    <property type="match status" value="1"/>
</dbReference>
<dbReference type="Gene3D" id="3.90.1150.10">
    <property type="entry name" value="Aspartate Aminotransferase, domain 1"/>
    <property type="match status" value="1"/>
</dbReference>
<dbReference type="InterPro" id="IPR019942">
    <property type="entry name" value="DapL/ALD1"/>
</dbReference>
<keyword evidence="4" id="KW-0663">Pyridoxal phosphate</keyword>
<name>A0A382IFG7_9ZZZZ</name>
<evidence type="ECO:0000313" key="6">
    <source>
        <dbReference type="EMBL" id="SVB97643.1"/>
    </source>
</evidence>
<dbReference type="GO" id="GO:0008483">
    <property type="term" value="F:transaminase activity"/>
    <property type="evidence" value="ECO:0007669"/>
    <property type="project" value="UniProtKB-KW"/>
</dbReference>
<gene>
    <name evidence="6" type="ORF">METZ01_LOCUS250497</name>
</gene>
<dbReference type="InterPro" id="IPR015424">
    <property type="entry name" value="PyrdxlP-dep_Trfase"/>
</dbReference>
<evidence type="ECO:0000259" key="5">
    <source>
        <dbReference type="Pfam" id="PF00155"/>
    </source>
</evidence>
<dbReference type="EMBL" id="UINC01066685">
    <property type="protein sequence ID" value="SVB97643.1"/>
    <property type="molecule type" value="Genomic_DNA"/>
</dbReference>
<comment type="cofactor">
    <cofactor evidence="1">
        <name>pyridoxal 5'-phosphate</name>
        <dbReference type="ChEBI" id="CHEBI:597326"/>
    </cofactor>
</comment>
<dbReference type="InterPro" id="IPR004839">
    <property type="entry name" value="Aminotransferase_I/II_large"/>
</dbReference>
<dbReference type="InterPro" id="IPR015422">
    <property type="entry name" value="PyrdxlP-dep_Trfase_small"/>
</dbReference>
<reference evidence="6" key="1">
    <citation type="submission" date="2018-05" db="EMBL/GenBank/DDBJ databases">
        <authorList>
            <person name="Lanie J.A."/>
            <person name="Ng W.-L."/>
            <person name="Kazmierczak K.M."/>
            <person name="Andrzejewski T.M."/>
            <person name="Davidsen T.M."/>
            <person name="Wayne K.J."/>
            <person name="Tettelin H."/>
            <person name="Glass J.I."/>
            <person name="Rusch D."/>
            <person name="Podicherti R."/>
            <person name="Tsui H.-C.T."/>
            <person name="Winkler M.E."/>
        </authorList>
    </citation>
    <scope>NUCLEOTIDE SEQUENCE</scope>
</reference>
<evidence type="ECO:0000256" key="1">
    <source>
        <dbReference type="ARBA" id="ARBA00001933"/>
    </source>
</evidence>
<proteinExistence type="predicted"/>
<protein>
    <recommendedName>
        <fullName evidence="5">Aminotransferase class I/classII large domain-containing protein</fullName>
    </recommendedName>
</protein>
<organism evidence="6">
    <name type="scientific">marine metagenome</name>
    <dbReference type="NCBI Taxonomy" id="408172"/>
    <lineage>
        <taxon>unclassified sequences</taxon>
        <taxon>metagenomes</taxon>
        <taxon>ecological metagenomes</taxon>
    </lineage>
</organism>